<keyword evidence="2" id="KW-1185">Reference proteome</keyword>
<sequence>MTHSGRPQVWFQIPVYRLLMEGLNCGPITEVKRIRISLGIFLHKFDCYMTGGYCERKWKYPSNSSQYRIASVAFLTFEYWQGVEPKTQTPPRAVAERLACSPPTMANRVQAPAGSLPDFRMWEYCRTMPLVGGFSRASPHFPRPFIPALLHSHLNHPLQLSRPRCQEPSKSLHSSLMT</sequence>
<protein>
    <submittedName>
        <fullName evidence="1">Uncharacterized protein</fullName>
    </submittedName>
</protein>
<dbReference type="EMBL" id="JARBHB010000001">
    <property type="protein sequence ID" value="KAJ8896055.1"/>
    <property type="molecule type" value="Genomic_DNA"/>
</dbReference>
<gene>
    <name evidence="1" type="ORF">PR048_001396</name>
</gene>
<accession>A0ABQ9IH94</accession>
<reference evidence="1 2" key="1">
    <citation type="submission" date="2023-02" db="EMBL/GenBank/DDBJ databases">
        <title>LHISI_Scaffold_Assembly.</title>
        <authorList>
            <person name="Stuart O.P."/>
            <person name="Cleave R."/>
            <person name="Magrath M.J.L."/>
            <person name="Mikheyev A.S."/>
        </authorList>
    </citation>
    <scope>NUCLEOTIDE SEQUENCE [LARGE SCALE GENOMIC DNA]</scope>
    <source>
        <strain evidence="1">Daus_M_001</strain>
        <tissue evidence="1">Leg muscle</tissue>
    </source>
</reference>
<dbReference type="Proteomes" id="UP001159363">
    <property type="component" value="Chromosome 1"/>
</dbReference>
<proteinExistence type="predicted"/>
<evidence type="ECO:0000313" key="1">
    <source>
        <dbReference type="EMBL" id="KAJ8896055.1"/>
    </source>
</evidence>
<organism evidence="1 2">
    <name type="scientific">Dryococelus australis</name>
    <dbReference type="NCBI Taxonomy" id="614101"/>
    <lineage>
        <taxon>Eukaryota</taxon>
        <taxon>Metazoa</taxon>
        <taxon>Ecdysozoa</taxon>
        <taxon>Arthropoda</taxon>
        <taxon>Hexapoda</taxon>
        <taxon>Insecta</taxon>
        <taxon>Pterygota</taxon>
        <taxon>Neoptera</taxon>
        <taxon>Polyneoptera</taxon>
        <taxon>Phasmatodea</taxon>
        <taxon>Verophasmatodea</taxon>
        <taxon>Anareolatae</taxon>
        <taxon>Phasmatidae</taxon>
        <taxon>Eurycanthinae</taxon>
        <taxon>Dryococelus</taxon>
    </lineage>
</organism>
<comment type="caution">
    <text evidence="1">The sequence shown here is derived from an EMBL/GenBank/DDBJ whole genome shotgun (WGS) entry which is preliminary data.</text>
</comment>
<evidence type="ECO:0000313" key="2">
    <source>
        <dbReference type="Proteomes" id="UP001159363"/>
    </source>
</evidence>
<name>A0ABQ9IH94_9NEOP</name>